<evidence type="ECO:0000256" key="6">
    <source>
        <dbReference type="ARBA" id="ARBA00023136"/>
    </source>
</evidence>
<keyword evidence="6 7" id="KW-0472">Membrane</keyword>
<feature type="transmembrane region" description="Helical" evidence="7">
    <location>
        <begin position="289"/>
        <end position="312"/>
    </location>
</feature>
<evidence type="ECO:0000313" key="9">
    <source>
        <dbReference type="Proteomes" id="UP000663586"/>
    </source>
</evidence>
<evidence type="ECO:0000256" key="2">
    <source>
        <dbReference type="ARBA" id="ARBA00011061"/>
    </source>
</evidence>
<evidence type="ECO:0000256" key="7">
    <source>
        <dbReference type="SAM" id="Phobius"/>
    </source>
</evidence>
<keyword evidence="5 7" id="KW-1133">Transmembrane helix</keyword>
<dbReference type="Proteomes" id="UP000663586">
    <property type="component" value="Chromosome"/>
</dbReference>
<gene>
    <name evidence="8" type="primary">aglD2</name>
    <name evidence="8" type="ORF">AArcS_0855</name>
</gene>
<dbReference type="AlphaFoldDB" id="A0A897MQ41"/>
<dbReference type="PANTHER" id="PTHR39087">
    <property type="entry name" value="UPF0104 MEMBRANE PROTEIN MJ1595"/>
    <property type="match status" value="1"/>
</dbReference>
<dbReference type="GO" id="GO:0005886">
    <property type="term" value="C:plasma membrane"/>
    <property type="evidence" value="ECO:0007669"/>
    <property type="project" value="UniProtKB-SubCell"/>
</dbReference>
<feature type="transmembrane region" description="Helical" evidence="7">
    <location>
        <begin position="83"/>
        <end position="103"/>
    </location>
</feature>
<evidence type="ECO:0000256" key="3">
    <source>
        <dbReference type="ARBA" id="ARBA00022475"/>
    </source>
</evidence>
<feature type="transmembrane region" description="Helical" evidence="7">
    <location>
        <begin position="151"/>
        <end position="172"/>
    </location>
</feature>
<keyword evidence="9" id="KW-1185">Reference proteome</keyword>
<feature type="transmembrane region" description="Helical" evidence="7">
    <location>
        <begin position="259"/>
        <end position="277"/>
    </location>
</feature>
<keyword evidence="3" id="KW-1003">Cell membrane</keyword>
<keyword evidence="4 7" id="KW-0812">Transmembrane</keyword>
<dbReference type="Pfam" id="PF03706">
    <property type="entry name" value="LPG_synthase_TM"/>
    <property type="match status" value="1"/>
</dbReference>
<evidence type="ECO:0000256" key="1">
    <source>
        <dbReference type="ARBA" id="ARBA00004651"/>
    </source>
</evidence>
<dbReference type="KEGG" id="hara:AArcS_0855"/>
<feature type="transmembrane region" description="Helical" evidence="7">
    <location>
        <begin position="38"/>
        <end position="62"/>
    </location>
</feature>
<reference evidence="8" key="1">
    <citation type="submission" date="2020-11" db="EMBL/GenBank/DDBJ databases">
        <title>Carbohydrate-dependent, anaerobic sulfur respiration: A novel catabolism in halophilic archaea.</title>
        <authorList>
            <person name="Sorokin D.Y."/>
            <person name="Messina E."/>
            <person name="Smedile F."/>
            <person name="La Cono V."/>
            <person name="Hallsworth J.E."/>
            <person name="Yakimov M.M."/>
        </authorList>
    </citation>
    <scope>NUCLEOTIDE SEQUENCE</scope>
    <source>
        <strain evidence="8">AArc-S</strain>
    </source>
</reference>
<comment type="similarity">
    <text evidence="2">Belongs to the UPF0104 family.</text>
</comment>
<comment type="subcellular location">
    <subcellularLocation>
        <location evidence="1">Cell membrane</location>
        <topology evidence="1">Multi-pass membrane protein</topology>
    </subcellularLocation>
</comment>
<dbReference type="NCBIfam" id="TIGR00374">
    <property type="entry name" value="flippase-like domain"/>
    <property type="match status" value="1"/>
</dbReference>
<protein>
    <submittedName>
        <fullName evidence="8">Putative flippase</fullName>
    </submittedName>
</protein>
<feature type="transmembrane region" description="Helical" evidence="7">
    <location>
        <begin position="123"/>
        <end position="142"/>
    </location>
</feature>
<evidence type="ECO:0000256" key="4">
    <source>
        <dbReference type="ARBA" id="ARBA00022692"/>
    </source>
</evidence>
<dbReference type="PANTHER" id="PTHR39087:SF2">
    <property type="entry name" value="UPF0104 MEMBRANE PROTEIN MJ1595"/>
    <property type="match status" value="1"/>
</dbReference>
<dbReference type="GeneID" id="70684240"/>
<feature type="transmembrane region" description="Helical" evidence="7">
    <location>
        <begin position="230"/>
        <end position="252"/>
    </location>
</feature>
<accession>A0A897MQ41</accession>
<proteinExistence type="inferred from homology"/>
<sequence length="338" mass="35966">MDRRLLLGFAGAGIALVLLVYAVGWDDVFDAAGDASLSIYALAFVAAGVCQVFRSMVWYRLLGIIGESTPRLLVLRIFLTGMFLKYVTPYGQVAAGPGIAYVLSQYTNSEYESDLATVVSADFLNYVPYYTFGTVGFVYFVVGQSRLPNLGLYYVAVPLLVAAVGGLLAVFWSRRGIVQRGVVGVTGGVRALVAYVSTNLAERISEEAVRERLAGFYETLDLVSKDRRSVAAAVVYAHVGWFFLMLPVYIVALALGTHIPLGLAFLVVALSKLGFLVPLPGGLGGVEFVLAGMITLVTGLSPATATAIAILYRLTAYWQTIALGGLCSASLSVSGQPA</sequence>
<evidence type="ECO:0000313" key="8">
    <source>
        <dbReference type="EMBL" id="QSG02078.1"/>
    </source>
</evidence>
<dbReference type="InterPro" id="IPR022791">
    <property type="entry name" value="L-PG_synthase/AglD"/>
</dbReference>
<dbReference type="EMBL" id="CP064786">
    <property type="protein sequence ID" value="QSG02078.1"/>
    <property type="molecule type" value="Genomic_DNA"/>
</dbReference>
<dbReference type="RefSeq" id="WP_238479178.1">
    <property type="nucleotide sequence ID" value="NZ_CP064786.1"/>
</dbReference>
<name>A0A897MQ41_9EURY</name>
<organism evidence="8 9">
    <name type="scientific">Natranaeroarchaeum sulfidigenes</name>
    <dbReference type="NCBI Taxonomy" id="2784880"/>
    <lineage>
        <taxon>Archaea</taxon>
        <taxon>Methanobacteriati</taxon>
        <taxon>Methanobacteriota</taxon>
        <taxon>Stenosarchaea group</taxon>
        <taxon>Halobacteria</taxon>
        <taxon>Halobacteriales</taxon>
        <taxon>Natronoarchaeaceae</taxon>
        <taxon>Natranaeroarchaeum</taxon>
    </lineage>
</organism>
<evidence type="ECO:0000256" key="5">
    <source>
        <dbReference type="ARBA" id="ARBA00022989"/>
    </source>
</evidence>